<proteinExistence type="predicted"/>
<sequence>MTKEELTQKYRRLADEIQAFISIIGKLHQYNLTWREWDVLFNGESVETIQTSCYHIVSWLESCLLSGQLTRKEVPDGIGVFVDSDWMKSNKVKFEAYRMQGVKALVSHMSEETYALFMKDMKGIAHKAALISALCLSLSKEIDCYVSE</sequence>
<protein>
    <submittedName>
        <fullName evidence="1">Uncharacterized protein</fullName>
    </submittedName>
</protein>
<evidence type="ECO:0000313" key="2">
    <source>
        <dbReference type="Proteomes" id="UP000006787"/>
    </source>
</evidence>
<dbReference type="AlphaFoldDB" id="K2PMB9"/>
<gene>
    <name evidence="1" type="ORF">C426_0049</name>
</gene>
<reference evidence="1 2" key="1">
    <citation type="journal article" date="2012" name="J. Bacteriol.">
        <title>Genome Sequence of the Bacteriocin-Producing Strain Lactococcus garvieae DCC43.</title>
        <authorList>
            <person name="Gabrielsen C."/>
            <person name="Brede D.A."/>
            <person name="Hernandez P.E."/>
            <person name="Nes I.F."/>
            <person name="Diep D.B."/>
        </authorList>
    </citation>
    <scope>NUCLEOTIDE SEQUENCE [LARGE SCALE GENOMIC DNA]</scope>
    <source>
        <strain evidence="1 2">DCC43</strain>
    </source>
</reference>
<dbReference type="Proteomes" id="UP000006787">
    <property type="component" value="Unassembled WGS sequence"/>
</dbReference>
<dbReference type="RefSeq" id="WP_003134440.1">
    <property type="nucleotide sequence ID" value="NZ_AMQS01000001.1"/>
</dbReference>
<dbReference type="EMBL" id="AMQS01000001">
    <property type="protein sequence ID" value="EKF52475.1"/>
    <property type="molecule type" value="Genomic_DNA"/>
</dbReference>
<organism evidence="1 2">
    <name type="scientific">Lactococcus garvieae DCC43</name>
    <dbReference type="NCBI Taxonomy" id="1231377"/>
    <lineage>
        <taxon>Bacteria</taxon>
        <taxon>Bacillati</taxon>
        <taxon>Bacillota</taxon>
        <taxon>Bacilli</taxon>
        <taxon>Lactobacillales</taxon>
        <taxon>Streptococcaceae</taxon>
        <taxon>Lactococcus</taxon>
    </lineage>
</organism>
<dbReference type="PATRIC" id="fig|1231377.3.peg.48"/>
<accession>K2PMB9</accession>
<comment type="caution">
    <text evidence="1">The sequence shown here is derived from an EMBL/GenBank/DDBJ whole genome shotgun (WGS) entry which is preliminary data.</text>
</comment>
<name>K2PMB9_9LACT</name>
<evidence type="ECO:0000313" key="1">
    <source>
        <dbReference type="EMBL" id="EKF52475.1"/>
    </source>
</evidence>